<keyword evidence="4" id="KW-1185">Reference proteome</keyword>
<dbReference type="Gene3D" id="1.10.10.10">
    <property type="entry name" value="Winged helix-like DNA-binding domain superfamily/Winged helix DNA-binding domain"/>
    <property type="match status" value="1"/>
</dbReference>
<protein>
    <recommendedName>
        <fullName evidence="2">Transcription regulator PadR N-terminal domain-containing protein</fullName>
    </recommendedName>
</protein>
<dbReference type="Pfam" id="PF03551">
    <property type="entry name" value="PadR"/>
    <property type="match status" value="1"/>
</dbReference>
<dbReference type="SUPFAM" id="SSF46785">
    <property type="entry name" value="Winged helix' DNA-binding domain"/>
    <property type="match status" value="1"/>
</dbReference>
<sequence length="216" mass="23303">MPRYHHYDDAPHSAHIPTSCGPCGGIHWAGPHRGGPHEHGHDHPHGGRRGGHGGPGGRGRRLFGHGDMKLLLLTLIEPQPRHGYELIRLIEELFHGEYSPSPGVVYPGLSLLEDLGHVAVERIDGSRKLYAITDAGRDFLAANRESVDAVRSRAEHGARIAARRAVPDEVRTAMGALKQALADRNEWTTGDTARVAAILADAATRIADATPPEDIA</sequence>
<organism evidence="3 4">
    <name type="scientific">Cognatilysobacter xinjiangensis</name>
    <dbReference type="NCBI Taxonomy" id="546892"/>
    <lineage>
        <taxon>Bacteria</taxon>
        <taxon>Pseudomonadati</taxon>
        <taxon>Pseudomonadota</taxon>
        <taxon>Gammaproteobacteria</taxon>
        <taxon>Lysobacterales</taxon>
        <taxon>Lysobacteraceae</taxon>
        <taxon>Cognatilysobacter</taxon>
    </lineage>
</organism>
<dbReference type="EMBL" id="BMXY01000005">
    <property type="protein sequence ID" value="GGZ71593.1"/>
    <property type="molecule type" value="Genomic_DNA"/>
</dbReference>
<feature type="region of interest" description="Disordered" evidence="1">
    <location>
        <begin position="31"/>
        <end position="60"/>
    </location>
</feature>
<evidence type="ECO:0000313" key="3">
    <source>
        <dbReference type="EMBL" id="GGZ71593.1"/>
    </source>
</evidence>
<proteinExistence type="predicted"/>
<accession>A0ABQ3CBI2</accession>
<evidence type="ECO:0000256" key="1">
    <source>
        <dbReference type="SAM" id="MobiDB-lite"/>
    </source>
</evidence>
<comment type="caution">
    <text evidence="3">The sequence shown here is derived from an EMBL/GenBank/DDBJ whole genome shotgun (WGS) entry which is preliminary data.</text>
</comment>
<dbReference type="InterPro" id="IPR005149">
    <property type="entry name" value="Tscrpt_reg_PadR_N"/>
</dbReference>
<evidence type="ECO:0000313" key="4">
    <source>
        <dbReference type="Proteomes" id="UP000643403"/>
    </source>
</evidence>
<dbReference type="PANTHER" id="PTHR43252">
    <property type="entry name" value="TRANSCRIPTIONAL REGULATOR YQJI"/>
    <property type="match status" value="1"/>
</dbReference>
<name>A0ABQ3CBI2_9GAMM</name>
<dbReference type="InterPro" id="IPR036388">
    <property type="entry name" value="WH-like_DNA-bd_sf"/>
</dbReference>
<gene>
    <name evidence="3" type="ORF">GCM10008101_27290</name>
</gene>
<dbReference type="Proteomes" id="UP000643403">
    <property type="component" value="Unassembled WGS sequence"/>
</dbReference>
<reference evidence="4" key="1">
    <citation type="journal article" date="2019" name="Int. J. Syst. Evol. Microbiol.">
        <title>The Global Catalogue of Microorganisms (GCM) 10K type strain sequencing project: providing services to taxonomists for standard genome sequencing and annotation.</title>
        <authorList>
            <consortium name="The Broad Institute Genomics Platform"/>
            <consortium name="The Broad Institute Genome Sequencing Center for Infectious Disease"/>
            <person name="Wu L."/>
            <person name="Ma J."/>
        </authorList>
    </citation>
    <scope>NUCLEOTIDE SEQUENCE [LARGE SCALE GENOMIC DNA]</scope>
    <source>
        <strain evidence="4">KCTC 22558</strain>
    </source>
</reference>
<feature type="domain" description="Transcription regulator PadR N-terminal" evidence="2">
    <location>
        <begin position="72"/>
        <end position="141"/>
    </location>
</feature>
<evidence type="ECO:0000259" key="2">
    <source>
        <dbReference type="Pfam" id="PF03551"/>
    </source>
</evidence>
<dbReference type="PANTHER" id="PTHR43252:SF7">
    <property type="entry name" value="TRANSCRIPTIONAL REGULATOR YQJI"/>
    <property type="match status" value="1"/>
</dbReference>
<feature type="compositionally biased region" description="Basic and acidic residues" evidence="1">
    <location>
        <begin position="35"/>
        <end position="45"/>
    </location>
</feature>
<dbReference type="InterPro" id="IPR036390">
    <property type="entry name" value="WH_DNA-bd_sf"/>
</dbReference>